<gene>
    <name evidence="2" type="ORF">WJU16_21980</name>
</gene>
<reference evidence="3" key="1">
    <citation type="submission" date="2024-03" db="EMBL/GenBank/DDBJ databases">
        <title>Chitinophaga horti sp. nov., isolated from garden soil.</title>
        <authorList>
            <person name="Lee D.S."/>
            <person name="Han D.M."/>
            <person name="Baek J.H."/>
            <person name="Choi D.G."/>
            <person name="Jeon J.H."/>
            <person name="Jeon C.O."/>
        </authorList>
    </citation>
    <scope>NUCLEOTIDE SEQUENCE [LARGE SCALE GENOMIC DNA]</scope>
    <source>
        <strain evidence="3">GPA1</strain>
    </source>
</reference>
<dbReference type="EMBL" id="CP149822">
    <property type="protein sequence ID" value="WZN40635.1"/>
    <property type="molecule type" value="Genomic_DNA"/>
</dbReference>
<name>A0ABZ2YLS1_9BACT</name>
<proteinExistence type="predicted"/>
<feature type="transmembrane region" description="Helical" evidence="1">
    <location>
        <begin position="120"/>
        <end position="142"/>
    </location>
</feature>
<sequence>MTYFASALLSFTILIPLVVALVRVHKIRTSYFPFLVLLLLAFTTEVASEISLRLTRENTAISNIYSLLEIGVILWQFHAWGFLRRRRALLIILASMSFITWVTENIGYGRLETHFCSATVFLNSLIVVFLCINEINALIAAYSGHLLRNARFLICLGLMTISIYSLITEGTMLIDPQNAVIDWPIFYIFSITNAIVNIVYAIAVCFIPVRDDYYFSRRFKA</sequence>
<organism evidence="2 3">
    <name type="scientific">Chitinophaga pollutisoli</name>
    <dbReference type="NCBI Taxonomy" id="3133966"/>
    <lineage>
        <taxon>Bacteria</taxon>
        <taxon>Pseudomonadati</taxon>
        <taxon>Bacteroidota</taxon>
        <taxon>Chitinophagia</taxon>
        <taxon>Chitinophagales</taxon>
        <taxon>Chitinophagaceae</taxon>
        <taxon>Chitinophaga</taxon>
    </lineage>
</organism>
<evidence type="ECO:0000256" key="1">
    <source>
        <dbReference type="SAM" id="Phobius"/>
    </source>
</evidence>
<accession>A0ABZ2YLS1</accession>
<feature type="transmembrane region" description="Helical" evidence="1">
    <location>
        <begin position="187"/>
        <end position="209"/>
    </location>
</feature>
<dbReference type="Proteomes" id="UP001485459">
    <property type="component" value="Chromosome"/>
</dbReference>
<protein>
    <submittedName>
        <fullName evidence="2">Uncharacterized protein</fullName>
    </submittedName>
</protein>
<keyword evidence="1" id="KW-0472">Membrane</keyword>
<feature type="transmembrane region" description="Helical" evidence="1">
    <location>
        <begin position="30"/>
        <end position="48"/>
    </location>
</feature>
<keyword evidence="1" id="KW-1133">Transmembrane helix</keyword>
<dbReference type="RefSeq" id="WP_341835550.1">
    <property type="nucleotide sequence ID" value="NZ_CP149822.1"/>
</dbReference>
<feature type="transmembrane region" description="Helical" evidence="1">
    <location>
        <begin position="88"/>
        <end position="108"/>
    </location>
</feature>
<evidence type="ECO:0000313" key="2">
    <source>
        <dbReference type="EMBL" id="WZN40635.1"/>
    </source>
</evidence>
<evidence type="ECO:0000313" key="3">
    <source>
        <dbReference type="Proteomes" id="UP001485459"/>
    </source>
</evidence>
<keyword evidence="3" id="KW-1185">Reference proteome</keyword>
<keyword evidence="1" id="KW-0812">Transmembrane</keyword>
<feature type="transmembrane region" description="Helical" evidence="1">
    <location>
        <begin position="149"/>
        <end position="167"/>
    </location>
</feature>